<protein>
    <submittedName>
        <fullName evidence="1">Uncharacterized protein</fullName>
    </submittedName>
</protein>
<organism evidence="1 2">
    <name type="scientific">Nephila pilipes</name>
    <name type="common">Giant wood spider</name>
    <name type="synonym">Nephila maculata</name>
    <dbReference type="NCBI Taxonomy" id="299642"/>
    <lineage>
        <taxon>Eukaryota</taxon>
        <taxon>Metazoa</taxon>
        <taxon>Ecdysozoa</taxon>
        <taxon>Arthropoda</taxon>
        <taxon>Chelicerata</taxon>
        <taxon>Arachnida</taxon>
        <taxon>Araneae</taxon>
        <taxon>Araneomorphae</taxon>
        <taxon>Entelegynae</taxon>
        <taxon>Araneoidea</taxon>
        <taxon>Nephilidae</taxon>
        <taxon>Nephila</taxon>
    </lineage>
</organism>
<dbReference type="EMBL" id="BMAW01045637">
    <property type="protein sequence ID" value="GFS51151.1"/>
    <property type="molecule type" value="Genomic_DNA"/>
</dbReference>
<name>A0A8X6MFE0_NEPPI</name>
<evidence type="ECO:0000313" key="1">
    <source>
        <dbReference type="EMBL" id="GFS51151.1"/>
    </source>
</evidence>
<proteinExistence type="predicted"/>
<dbReference type="Proteomes" id="UP000887013">
    <property type="component" value="Unassembled WGS sequence"/>
</dbReference>
<comment type="caution">
    <text evidence="1">The sequence shown here is derived from an EMBL/GenBank/DDBJ whole genome shotgun (WGS) entry which is preliminary data.</text>
</comment>
<reference evidence="1" key="1">
    <citation type="submission" date="2020-08" db="EMBL/GenBank/DDBJ databases">
        <title>Multicomponent nature underlies the extraordinary mechanical properties of spider dragline silk.</title>
        <authorList>
            <person name="Kono N."/>
            <person name="Nakamura H."/>
            <person name="Mori M."/>
            <person name="Yoshida Y."/>
            <person name="Ohtoshi R."/>
            <person name="Malay A.D."/>
            <person name="Moran D.A.P."/>
            <person name="Tomita M."/>
            <person name="Numata K."/>
            <person name="Arakawa K."/>
        </authorList>
    </citation>
    <scope>NUCLEOTIDE SEQUENCE</scope>
</reference>
<accession>A0A8X6MFE0</accession>
<dbReference type="AlphaFoldDB" id="A0A8X6MFE0"/>
<gene>
    <name evidence="1" type="primary">AVEN_43855_1</name>
    <name evidence="1" type="ORF">NPIL_467211</name>
</gene>
<keyword evidence="2" id="KW-1185">Reference proteome</keyword>
<sequence length="171" mass="19529">MTRLKAFPLPTETVIHALFGGDETKPKNHESICNRGADIIGKLLSGNTVVLVCGLKAVETKLGWTVFGKGSCRIDNILPSLSMHSVSLPENKLWELEVLEISSENEKDNFNLKNFNDKIKILPDRRYEVEFSWKLDSSNLPSNKCLARKRHEKMINRYRNGEFLSDYQKGY</sequence>
<evidence type="ECO:0000313" key="2">
    <source>
        <dbReference type="Proteomes" id="UP000887013"/>
    </source>
</evidence>